<feature type="chain" id="PRO_5043135850" evidence="2">
    <location>
        <begin position="25"/>
        <end position="254"/>
    </location>
</feature>
<name>A0A158R749_TAEAS</name>
<gene>
    <name evidence="3" type="ORF">TASK_LOCUS1559</name>
</gene>
<dbReference type="WBParaSite" id="TASK_0000155801-mRNA-1">
    <property type="protein sequence ID" value="TASK_0000155801-mRNA-1"/>
    <property type="gene ID" value="TASK_0000155801"/>
</dbReference>
<accession>A0A158R749</accession>
<organism evidence="5">
    <name type="scientific">Taenia asiatica</name>
    <name type="common">Asian tapeworm</name>
    <dbReference type="NCBI Taxonomy" id="60517"/>
    <lineage>
        <taxon>Eukaryota</taxon>
        <taxon>Metazoa</taxon>
        <taxon>Spiralia</taxon>
        <taxon>Lophotrochozoa</taxon>
        <taxon>Platyhelminthes</taxon>
        <taxon>Cestoda</taxon>
        <taxon>Eucestoda</taxon>
        <taxon>Cyclophyllidea</taxon>
        <taxon>Taeniidae</taxon>
        <taxon>Taenia</taxon>
    </lineage>
</organism>
<feature type="signal peptide" evidence="2">
    <location>
        <begin position="1"/>
        <end position="24"/>
    </location>
</feature>
<reference evidence="5" key="1">
    <citation type="submission" date="2016-04" db="UniProtKB">
        <authorList>
            <consortium name="WormBaseParasite"/>
        </authorList>
    </citation>
    <scope>IDENTIFICATION</scope>
</reference>
<evidence type="ECO:0000313" key="4">
    <source>
        <dbReference type="Proteomes" id="UP000282613"/>
    </source>
</evidence>
<protein>
    <submittedName>
        <fullName evidence="5">Protein sleepless</fullName>
    </submittedName>
</protein>
<keyword evidence="1" id="KW-0472">Membrane</keyword>
<keyword evidence="1" id="KW-0812">Transmembrane</keyword>
<dbReference type="EMBL" id="UYRS01000440">
    <property type="protein sequence ID" value="VDK23246.1"/>
    <property type="molecule type" value="Genomic_DNA"/>
</dbReference>
<evidence type="ECO:0000256" key="2">
    <source>
        <dbReference type="SAM" id="SignalP"/>
    </source>
</evidence>
<evidence type="ECO:0000313" key="3">
    <source>
        <dbReference type="EMBL" id="VDK23246.1"/>
    </source>
</evidence>
<keyword evidence="1" id="KW-1133">Transmembrane helix</keyword>
<sequence length="254" mass="28247">MTFHRRCTLFFLDLFSILALIALGVEILGPWMLEEDKSCHGIAFECSTCESPTRSKSRAIPALFIHVAPDFTDALYLSTKGECDFAIKTQNLIPLQNIRRVQITSMRILLISETEKYFLISLIAASAAGCIVAIMTVLAVIMSCCSCSASSSCSHSMYRFTLAYILLDVLALIANIVAMALWVVMKKKEEKFGPSFWVGWAANALLLILLVILICLRTRGGKGEGYEEYESQTSVDQPLFRSFYGMTSTTVFKN</sequence>
<keyword evidence="4" id="KW-1185">Reference proteome</keyword>
<feature type="transmembrane region" description="Helical" evidence="1">
    <location>
        <begin position="197"/>
        <end position="216"/>
    </location>
</feature>
<evidence type="ECO:0000313" key="5">
    <source>
        <dbReference type="WBParaSite" id="TASK_0000155801-mRNA-1"/>
    </source>
</evidence>
<keyword evidence="2" id="KW-0732">Signal</keyword>
<evidence type="ECO:0000256" key="1">
    <source>
        <dbReference type="SAM" id="Phobius"/>
    </source>
</evidence>
<dbReference type="AlphaFoldDB" id="A0A158R749"/>
<feature type="transmembrane region" description="Helical" evidence="1">
    <location>
        <begin position="117"/>
        <end position="141"/>
    </location>
</feature>
<dbReference type="Proteomes" id="UP000282613">
    <property type="component" value="Unassembled WGS sequence"/>
</dbReference>
<proteinExistence type="predicted"/>
<dbReference type="OrthoDB" id="6282689at2759"/>
<reference evidence="3 4" key="2">
    <citation type="submission" date="2018-11" db="EMBL/GenBank/DDBJ databases">
        <authorList>
            <consortium name="Pathogen Informatics"/>
        </authorList>
    </citation>
    <scope>NUCLEOTIDE SEQUENCE [LARGE SCALE GENOMIC DNA]</scope>
</reference>
<feature type="transmembrane region" description="Helical" evidence="1">
    <location>
        <begin position="162"/>
        <end position="185"/>
    </location>
</feature>